<feature type="domain" description="SET" evidence="1">
    <location>
        <begin position="38"/>
        <end position="248"/>
    </location>
</feature>
<name>A0ABP0JH71_9DINO</name>
<dbReference type="PROSITE" id="PS50280">
    <property type="entry name" value="SET"/>
    <property type="match status" value="1"/>
</dbReference>
<reference evidence="2 3" key="1">
    <citation type="submission" date="2024-02" db="EMBL/GenBank/DDBJ databases">
        <authorList>
            <person name="Chen Y."/>
            <person name="Shah S."/>
            <person name="Dougan E. K."/>
            <person name="Thang M."/>
            <person name="Chan C."/>
        </authorList>
    </citation>
    <scope>NUCLEOTIDE SEQUENCE [LARGE SCALE GENOMIC DNA]</scope>
</reference>
<dbReference type="EMBL" id="CAXAMN010005446">
    <property type="protein sequence ID" value="CAK9013750.1"/>
    <property type="molecule type" value="Genomic_DNA"/>
</dbReference>
<accession>A0ABP0JH71</accession>
<evidence type="ECO:0000259" key="1">
    <source>
        <dbReference type="PROSITE" id="PS50280"/>
    </source>
</evidence>
<dbReference type="InterPro" id="IPR001214">
    <property type="entry name" value="SET_dom"/>
</dbReference>
<evidence type="ECO:0000313" key="2">
    <source>
        <dbReference type="EMBL" id="CAK9013750.1"/>
    </source>
</evidence>
<keyword evidence="3" id="KW-1185">Reference proteome</keyword>
<dbReference type="PANTHER" id="PTHR12197">
    <property type="entry name" value="HISTONE-LYSINE N-METHYLTRANSFERASE SMYD"/>
    <property type="match status" value="1"/>
</dbReference>
<organism evidence="2 3">
    <name type="scientific">Durusdinium trenchii</name>
    <dbReference type="NCBI Taxonomy" id="1381693"/>
    <lineage>
        <taxon>Eukaryota</taxon>
        <taxon>Sar</taxon>
        <taxon>Alveolata</taxon>
        <taxon>Dinophyceae</taxon>
        <taxon>Suessiales</taxon>
        <taxon>Symbiodiniaceae</taxon>
        <taxon>Durusdinium</taxon>
    </lineage>
</organism>
<dbReference type="Pfam" id="PF00856">
    <property type="entry name" value="SET"/>
    <property type="match status" value="1"/>
</dbReference>
<dbReference type="Gene3D" id="2.170.270.10">
    <property type="entry name" value="SET domain"/>
    <property type="match status" value="1"/>
</dbReference>
<evidence type="ECO:0000313" key="3">
    <source>
        <dbReference type="Proteomes" id="UP001642484"/>
    </source>
</evidence>
<comment type="caution">
    <text evidence="2">The sequence shown here is derived from an EMBL/GenBank/DDBJ whole genome shotgun (WGS) entry which is preliminary data.</text>
</comment>
<dbReference type="Gene3D" id="1.10.220.160">
    <property type="match status" value="1"/>
</dbReference>
<protein>
    <recommendedName>
        <fullName evidence="1">SET domain-containing protein</fullName>
    </recommendedName>
</protein>
<dbReference type="Proteomes" id="UP001642484">
    <property type="component" value="Unassembled WGS sequence"/>
</dbReference>
<dbReference type="PANTHER" id="PTHR12197:SF292">
    <property type="entry name" value="SET DOMAIN-CONTAINING PROTEIN"/>
    <property type="match status" value="1"/>
</dbReference>
<sequence>MDCRALQEAFRLQLQQPPLRLDALETFDVFCPLVEAHPDVKPAITARGDLCMVALRPLPAGTLLLREEPLAVSRCDPEDSSYNMLLLLSTTAKNFDHLKKATFGLMPRHGLPKEGDVHALFLQIIAGMKELVSLVFEAKSTGRSAAALCAAFEGLSQDDAIDIATSITSFCLQHKHQEEAADELMRLTVAFLLNSFAASSNEVRLCRFCALFNHSCDPSATPETEGDYVSMRLLRPVAAGEEITFCYVPLKQDPSAWCVQRLPQRGGKSGTRPLAAEGHDALGAFEGPSACGVYRPGRGLASELGRSAVRLGQRIGATAHPRA</sequence>
<proteinExistence type="predicted"/>
<dbReference type="InterPro" id="IPR046341">
    <property type="entry name" value="SET_dom_sf"/>
</dbReference>
<dbReference type="SUPFAM" id="SSF82199">
    <property type="entry name" value="SET domain"/>
    <property type="match status" value="1"/>
</dbReference>
<gene>
    <name evidence="2" type="ORF">CCMP2556_LOCUS11406</name>
</gene>
<dbReference type="InterPro" id="IPR050869">
    <property type="entry name" value="H3K4_H4K5_MeTrfase"/>
</dbReference>